<sequence>MQKNCSLIWQNALNHKEKEGKGFARVKDTSLIKDIIRCSSEVRDQVMVFKLPSLIIDDDKLLTNFAEVIQLLDSCGIKIFIIHDHTNLVNDTLKLFGCDEKFINNIKVADYKSSQIMEMVLSGYINKRIVSKLCSLGCYAIGISCKDANLIQAKKSKLSHRRDSNQAVIDIGFVSEPVIINPEILINFEDSNIIPVITPVASDEKGNTHLLDVNLTTSIIASSLDADHLVLLCDGIEFAGEKYIRVRDINVLKEMLNNTVDPEKVSLLEAALSATQNSSNYVHFLNSAFPDSILLSMFISKEYE</sequence>
<evidence type="ECO:0000256" key="8">
    <source>
        <dbReference type="ARBA" id="ARBA00022777"/>
    </source>
</evidence>
<evidence type="ECO:0000256" key="9">
    <source>
        <dbReference type="ARBA" id="ARBA00022840"/>
    </source>
</evidence>
<dbReference type="Pfam" id="PF00696">
    <property type="entry name" value="AA_kinase"/>
    <property type="match status" value="1"/>
</dbReference>
<evidence type="ECO:0000259" key="13">
    <source>
        <dbReference type="Pfam" id="PF00696"/>
    </source>
</evidence>
<accession>A0AAT9G9T8</accession>
<dbReference type="PANTHER" id="PTHR23342:SF0">
    <property type="entry name" value="N-ACETYLGLUTAMATE SYNTHASE, MITOCHONDRIAL"/>
    <property type="match status" value="1"/>
</dbReference>
<dbReference type="GO" id="GO:0003991">
    <property type="term" value="F:acetylglutamate kinase activity"/>
    <property type="evidence" value="ECO:0007669"/>
    <property type="project" value="UniProtKB-EC"/>
</dbReference>
<dbReference type="InterPro" id="IPR004662">
    <property type="entry name" value="AcgluKinase_fam"/>
</dbReference>
<reference evidence="14" key="1">
    <citation type="submission" date="2024-01" db="EMBL/GenBank/DDBJ databases">
        <title>Sequencing the genomes of a sandfly, Sergentomyia squamirostris, and its two endosymbionts.</title>
        <authorList>
            <person name="Itokawa K."/>
            <person name="Sanjoba C."/>
        </authorList>
    </citation>
    <scope>NUCLEOTIDE SEQUENCE</scope>
    <source>
        <strain evidence="14">RiSSQ</strain>
    </source>
</reference>
<feature type="domain" description="Aspartate/glutamate/uridylate kinase" evidence="13">
    <location>
        <begin position="46"/>
        <end position="234"/>
    </location>
</feature>
<evidence type="ECO:0000256" key="4">
    <source>
        <dbReference type="ARBA" id="ARBA00022571"/>
    </source>
</evidence>
<protein>
    <recommendedName>
        <fullName evidence="3">Acetylglutamate kinase</fullName>
        <ecNumber evidence="2">2.7.2.8</ecNumber>
    </recommendedName>
    <alternativeName>
        <fullName evidence="10">N-acetyl-L-glutamate 5-phosphotransferase</fullName>
    </alternativeName>
    <alternativeName>
        <fullName evidence="11">NAG kinase</fullName>
    </alternativeName>
</protein>
<organism evidence="14">
    <name type="scientific">Candidatus Tisiphia endosymbiont of Sergentomyia squamirostris</name>
    <dbReference type="NCBI Taxonomy" id="3113639"/>
    <lineage>
        <taxon>Bacteria</taxon>
        <taxon>Pseudomonadati</taxon>
        <taxon>Pseudomonadota</taxon>
        <taxon>Alphaproteobacteria</taxon>
        <taxon>Rickettsiales</taxon>
        <taxon>Rickettsiaceae</taxon>
        <taxon>Rickettsieae</taxon>
        <taxon>Candidatus Tisiphia</taxon>
    </lineage>
</organism>
<dbReference type="InterPro" id="IPR036393">
    <property type="entry name" value="AceGlu_kinase-like_sf"/>
</dbReference>
<dbReference type="GO" id="GO:0005524">
    <property type="term" value="F:ATP binding"/>
    <property type="evidence" value="ECO:0007669"/>
    <property type="project" value="UniProtKB-KW"/>
</dbReference>
<evidence type="ECO:0000313" key="14">
    <source>
        <dbReference type="EMBL" id="BFD46623.1"/>
    </source>
</evidence>
<dbReference type="EC" id="2.7.2.8" evidence="2"/>
<evidence type="ECO:0000256" key="7">
    <source>
        <dbReference type="ARBA" id="ARBA00022741"/>
    </source>
</evidence>
<name>A0AAT9G9T8_9RICK</name>
<evidence type="ECO:0000256" key="5">
    <source>
        <dbReference type="ARBA" id="ARBA00022605"/>
    </source>
</evidence>
<dbReference type="GO" id="GO:0006526">
    <property type="term" value="P:L-arginine biosynthetic process"/>
    <property type="evidence" value="ECO:0007669"/>
    <property type="project" value="UniProtKB-KW"/>
</dbReference>
<gene>
    <name evidence="14" type="primary">argB</name>
    <name evidence="14" type="ORF">DMENIID0002_12690</name>
</gene>
<keyword evidence="5" id="KW-0028">Amino-acid biosynthesis</keyword>
<keyword evidence="8 14" id="KW-0418">Kinase</keyword>
<dbReference type="GO" id="GO:0005737">
    <property type="term" value="C:cytoplasm"/>
    <property type="evidence" value="ECO:0007669"/>
    <property type="project" value="InterPro"/>
</dbReference>
<dbReference type="EMBL" id="AP029170">
    <property type="protein sequence ID" value="BFD46623.1"/>
    <property type="molecule type" value="Genomic_DNA"/>
</dbReference>
<dbReference type="Gene3D" id="3.40.1160.10">
    <property type="entry name" value="Acetylglutamate kinase-like"/>
    <property type="match status" value="1"/>
</dbReference>
<dbReference type="PANTHER" id="PTHR23342">
    <property type="entry name" value="N-ACETYLGLUTAMATE SYNTHASE"/>
    <property type="match status" value="1"/>
</dbReference>
<evidence type="ECO:0000256" key="12">
    <source>
        <dbReference type="ARBA" id="ARBA00048141"/>
    </source>
</evidence>
<evidence type="ECO:0000256" key="2">
    <source>
        <dbReference type="ARBA" id="ARBA00013065"/>
    </source>
</evidence>
<keyword evidence="7" id="KW-0547">Nucleotide-binding</keyword>
<dbReference type="AlphaFoldDB" id="A0AAT9G9T8"/>
<comment type="pathway">
    <text evidence="1">Amino-acid biosynthesis; L-arginine biosynthesis; N(2)-acetyl-L-ornithine from L-glutamate: step 2/4.</text>
</comment>
<dbReference type="SUPFAM" id="SSF53633">
    <property type="entry name" value="Carbamate kinase-like"/>
    <property type="match status" value="1"/>
</dbReference>
<keyword evidence="4" id="KW-0055">Arginine biosynthesis</keyword>
<evidence type="ECO:0000256" key="10">
    <source>
        <dbReference type="ARBA" id="ARBA00030178"/>
    </source>
</evidence>
<keyword evidence="6" id="KW-0808">Transferase</keyword>
<evidence type="ECO:0000256" key="6">
    <source>
        <dbReference type="ARBA" id="ARBA00022679"/>
    </source>
</evidence>
<evidence type="ECO:0000256" key="11">
    <source>
        <dbReference type="ARBA" id="ARBA00030639"/>
    </source>
</evidence>
<dbReference type="PIRSF" id="PIRSF000728">
    <property type="entry name" value="NAGK"/>
    <property type="match status" value="1"/>
</dbReference>
<proteinExistence type="predicted"/>
<evidence type="ECO:0000256" key="3">
    <source>
        <dbReference type="ARBA" id="ARBA00021197"/>
    </source>
</evidence>
<evidence type="ECO:0000256" key="1">
    <source>
        <dbReference type="ARBA" id="ARBA00004828"/>
    </source>
</evidence>
<keyword evidence="9" id="KW-0067">ATP-binding</keyword>
<dbReference type="InterPro" id="IPR001048">
    <property type="entry name" value="Asp/Glu/Uridylate_kinase"/>
</dbReference>
<comment type="catalytic activity">
    <reaction evidence="12">
        <text>N-acetyl-L-glutamate + ATP = N-acetyl-L-glutamyl 5-phosphate + ADP</text>
        <dbReference type="Rhea" id="RHEA:14629"/>
        <dbReference type="ChEBI" id="CHEBI:30616"/>
        <dbReference type="ChEBI" id="CHEBI:44337"/>
        <dbReference type="ChEBI" id="CHEBI:57936"/>
        <dbReference type="ChEBI" id="CHEBI:456216"/>
        <dbReference type="EC" id="2.7.2.8"/>
    </reaction>
</comment>